<dbReference type="AlphaFoldDB" id="A0A7X5QXQ1"/>
<sequence length="60" mass="6285">MARQIKFAATHFSIAFSMSYAVNQNVVLSTVFGIAEPIAFALGRDIVRGGHPGVPLAPAA</sequence>
<accession>A0A7X5QXQ1</accession>
<keyword evidence="2" id="KW-1185">Reference proteome</keyword>
<proteinExistence type="predicted"/>
<organism evidence="1 2">
    <name type="scientific">Luteibacter yeojuensis</name>
    <dbReference type="NCBI Taxonomy" id="345309"/>
    <lineage>
        <taxon>Bacteria</taxon>
        <taxon>Pseudomonadati</taxon>
        <taxon>Pseudomonadota</taxon>
        <taxon>Gammaproteobacteria</taxon>
        <taxon>Lysobacterales</taxon>
        <taxon>Rhodanobacteraceae</taxon>
        <taxon>Luteibacter</taxon>
    </lineage>
</organism>
<dbReference type="RefSeq" id="WP_166701058.1">
    <property type="nucleotide sequence ID" value="NZ_JAAQTL010000002.1"/>
</dbReference>
<reference evidence="1 2" key="1">
    <citation type="journal article" date="2006" name="Int. J. Syst. Evol. Microbiol.">
        <title>Dyella yeojuensis sp. nov., isolated from greenhouse soil in Korea.</title>
        <authorList>
            <person name="Kim B.Y."/>
            <person name="Weon H.Y."/>
            <person name="Lee K.H."/>
            <person name="Seok S.J."/>
            <person name="Kwon S.W."/>
            <person name="Go S.J."/>
            <person name="Stackebrandt E."/>
        </authorList>
    </citation>
    <scope>NUCLEOTIDE SEQUENCE [LARGE SCALE GENOMIC DNA]</scope>
    <source>
        <strain evidence="1 2">DSM 17673</strain>
    </source>
</reference>
<gene>
    <name evidence="1" type="ORF">HBF32_17480</name>
</gene>
<name>A0A7X5QXQ1_9GAMM</name>
<evidence type="ECO:0000313" key="1">
    <source>
        <dbReference type="EMBL" id="NID17271.1"/>
    </source>
</evidence>
<dbReference type="Proteomes" id="UP000518878">
    <property type="component" value="Unassembled WGS sequence"/>
</dbReference>
<evidence type="ECO:0000313" key="2">
    <source>
        <dbReference type="Proteomes" id="UP000518878"/>
    </source>
</evidence>
<dbReference type="EMBL" id="JAAQTL010000002">
    <property type="protein sequence ID" value="NID17271.1"/>
    <property type="molecule type" value="Genomic_DNA"/>
</dbReference>
<comment type="caution">
    <text evidence="1">The sequence shown here is derived from an EMBL/GenBank/DDBJ whole genome shotgun (WGS) entry which is preliminary data.</text>
</comment>
<protein>
    <submittedName>
        <fullName evidence="1">DUF2061 domain-containing protein</fullName>
    </submittedName>
</protein>